<organism evidence="2 3">
    <name type="scientific">Cordyceps javanica</name>
    <dbReference type="NCBI Taxonomy" id="43265"/>
    <lineage>
        <taxon>Eukaryota</taxon>
        <taxon>Fungi</taxon>
        <taxon>Dikarya</taxon>
        <taxon>Ascomycota</taxon>
        <taxon>Pezizomycotina</taxon>
        <taxon>Sordariomycetes</taxon>
        <taxon>Hypocreomycetidae</taxon>
        <taxon>Hypocreales</taxon>
        <taxon>Cordycipitaceae</taxon>
        <taxon>Cordyceps</taxon>
    </lineage>
</organism>
<dbReference type="Proteomes" id="UP000315783">
    <property type="component" value="Unassembled WGS sequence"/>
</dbReference>
<reference evidence="2 3" key="1">
    <citation type="journal article" date="2019" name="Appl. Microbiol. Biotechnol.">
        <title>Genome sequence of Isaria javanica and comparative genome analysis insights into family S53 peptidase evolution in fungal entomopathogens.</title>
        <authorList>
            <person name="Lin R."/>
            <person name="Zhang X."/>
            <person name="Xin B."/>
            <person name="Zou M."/>
            <person name="Gao Y."/>
            <person name="Qin F."/>
            <person name="Hu Q."/>
            <person name="Xie B."/>
            <person name="Cheng X."/>
        </authorList>
    </citation>
    <scope>NUCLEOTIDE SEQUENCE [LARGE SCALE GENOMIC DNA]</scope>
    <source>
        <strain evidence="2 3">IJ1G</strain>
    </source>
</reference>
<evidence type="ECO:0000313" key="3">
    <source>
        <dbReference type="Proteomes" id="UP000315783"/>
    </source>
</evidence>
<feature type="region of interest" description="Disordered" evidence="1">
    <location>
        <begin position="1"/>
        <end position="22"/>
    </location>
</feature>
<dbReference type="STRING" id="43265.A0A545VAA9"/>
<proteinExistence type="predicted"/>
<evidence type="ECO:0000313" key="2">
    <source>
        <dbReference type="EMBL" id="TQV98648.1"/>
    </source>
</evidence>
<dbReference type="AlphaFoldDB" id="A0A545VAA9"/>
<evidence type="ECO:0000256" key="1">
    <source>
        <dbReference type="SAM" id="MobiDB-lite"/>
    </source>
</evidence>
<name>A0A545VAA9_9HYPO</name>
<dbReference type="OrthoDB" id="5428138at2759"/>
<accession>A0A545VAA9</accession>
<comment type="caution">
    <text evidence="2">The sequence shown here is derived from an EMBL/GenBank/DDBJ whole genome shotgun (WGS) entry which is preliminary data.</text>
</comment>
<gene>
    <name evidence="2" type="ORF">IF1G_02728</name>
</gene>
<sequence>MARKSKTAAKPTTAPESDQYGMTLSRQRLEREGFQPQAWSHTGTRETIDSWAAMVMRQTRDESTVRMTRAFLFLRERPHLKQDEASKFETLITSQSVGPLIISHVFATGHKSALHLALASKKIWAILAASVNYFDFYAGRLQNLGPTCVFISTTPEFTRQEMMATRLTDPYGLRSATPCTDWHNAAITREEDIISTLYMVRKRLGLGADAGFLERIFEPPILAAIRAVEDLQNIFKANQFTSLSSRHVFEPQMIYAATRLQLLLIKLFHHRKNTQVLHFHQTPFLDRRILAIVLRSSPHVTMLGVYNCPLIHFADLVPLLDLIHEINDERKRKDEPLISAFDFYPSFHRGLTGPEGRRPTYGLTADSADLDIVQRGIYAILLKSFLKSQQMQLGLLFEPGQALKAFLFRLPNPPLSIPTFFDGLCRYLEKGASVIQKRQALFDLTKPIRLGLEPSLDDERWYWQEMGSYLPFCSSCGYEMLNELFPAGTRHANPHRRICAACALQDLLDREPHDMRDWKVGLLAKLMPEWDGLIFNKDAPTGSHTGPESDLMRLQETATLRTEPSPLFINEEGNLTARRHAIQRLRDNKYPADSLQNLPSLRDLTTDAAYDQCWANLFNHCNRADIYARARQRVHAEWRKNWGPSEFPHDCYGEVWRRRKHEREVQSFNYTTAVQLHVIVREKGW</sequence>
<keyword evidence="3" id="KW-1185">Reference proteome</keyword>
<dbReference type="EMBL" id="SPUK01000003">
    <property type="protein sequence ID" value="TQV98648.1"/>
    <property type="molecule type" value="Genomic_DNA"/>
</dbReference>
<keyword evidence="2" id="KW-0687">Ribonucleoprotein</keyword>
<dbReference type="GO" id="GO:0005840">
    <property type="term" value="C:ribosome"/>
    <property type="evidence" value="ECO:0007669"/>
    <property type="project" value="UniProtKB-KW"/>
</dbReference>
<keyword evidence="2" id="KW-0689">Ribosomal protein</keyword>
<protein>
    <submittedName>
        <fullName evidence="2">Ribosomal protein L36</fullName>
    </submittedName>
</protein>